<keyword evidence="5 9" id="KW-0418">Kinase</keyword>
<feature type="domain" description="Protein kinase" evidence="8">
    <location>
        <begin position="17"/>
        <end position="272"/>
    </location>
</feature>
<dbReference type="Pfam" id="PF00069">
    <property type="entry name" value="Pkinase"/>
    <property type="match status" value="1"/>
</dbReference>
<gene>
    <name evidence="9" type="ORF">HKK74_31490</name>
</gene>
<organism evidence="9 10">
    <name type="scientific">Actinomadura alba</name>
    <dbReference type="NCBI Taxonomy" id="406431"/>
    <lineage>
        <taxon>Bacteria</taxon>
        <taxon>Bacillati</taxon>
        <taxon>Actinomycetota</taxon>
        <taxon>Actinomycetes</taxon>
        <taxon>Streptosporangiales</taxon>
        <taxon>Thermomonosporaceae</taxon>
        <taxon>Actinomadura</taxon>
    </lineage>
</organism>
<evidence type="ECO:0000259" key="8">
    <source>
        <dbReference type="PROSITE" id="PS50011"/>
    </source>
</evidence>
<dbReference type="SUPFAM" id="SSF56112">
    <property type="entry name" value="Protein kinase-like (PK-like)"/>
    <property type="match status" value="1"/>
</dbReference>
<feature type="compositionally biased region" description="Low complexity" evidence="7">
    <location>
        <begin position="443"/>
        <end position="461"/>
    </location>
</feature>
<dbReference type="RefSeq" id="WP_187247024.1">
    <property type="nucleotide sequence ID" value="NZ_BAAAOK010000017.1"/>
</dbReference>
<evidence type="ECO:0000313" key="9">
    <source>
        <dbReference type="EMBL" id="MBC6469983.1"/>
    </source>
</evidence>
<accession>A0ABR7LZ78</accession>
<dbReference type="CDD" id="cd14014">
    <property type="entry name" value="STKc_PknB_like"/>
    <property type="match status" value="1"/>
</dbReference>
<feature type="region of interest" description="Disordered" evidence="7">
    <location>
        <begin position="534"/>
        <end position="568"/>
    </location>
</feature>
<keyword evidence="4" id="KW-0547">Nucleotide-binding</keyword>
<keyword evidence="6" id="KW-0067">ATP-binding</keyword>
<protein>
    <recommendedName>
        <fullName evidence="1">non-specific serine/threonine protein kinase</fullName>
        <ecNumber evidence="1">2.7.11.1</ecNumber>
    </recommendedName>
</protein>
<dbReference type="InterPro" id="IPR000719">
    <property type="entry name" value="Prot_kinase_dom"/>
</dbReference>
<dbReference type="Gene3D" id="1.10.510.10">
    <property type="entry name" value="Transferase(Phosphotransferase) domain 1"/>
    <property type="match status" value="1"/>
</dbReference>
<dbReference type="EC" id="2.7.11.1" evidence="1"/>
<feature type="region of interest" description="Disordered" evidence="7">
    <location>
        <begin position="273"/>
        <end position="461"/>
    </location>
</feature>
<evidence type="ECO:0000256" key="7">
    <source>
        <dbReference type="SAM" id="MobiDB-lite"/>
    </source>
</evidence>
<reference evidence="9 10" key="1">
    <citation type="submission" date="2020-06" db="EMBL/GenBank/DDBJ databases">
        <title>Actinomadura xiongansis sp. nov., isolated from soil of Baiyangdian.</title>
        <authorList>
            <person name="Zhang X."/>
        </authorList>
    </citation>
    <scope>NUCLEOTIDE SEQUENCE [LARGE SCALE GENOMIC DNA]</scope>
    <source>
        <strain evidence="9 10">HBUM206468</strain>
    </source>
</reference>
<dbReference type="EMBL" id="JABVEC010000034">
    <property type="protein sequence ID" value="MBC6469983.1"/>
    <property type="molecule type" value="Genomic_DNA"/>
</dbReference>
<sequence>MSAMKGDQSVARLITGYHSLSVSHRNQGAVIYHALRDGTDAPAALKVLRLEEPVATPAGDEELSTMLRLSEHPNIVSILATAVTTTGRPCVAMQYCQGGSYSDILAARGPLPVERVVETGVAIATALAAAHAEGVLHGAVTPSNILQAQSGPALTDFPISRPPEDLSGTLGTSTPYHAAPEVLQGLGHSPASDVYSLASTLWTLLAGYPPFATPGDAEPDFFAYRDRALTEPAPPVAADDVPARLQDVLAKALSKDPAHRHGGAEEFAADLASADTRTSPASAPATAEPRPAPVAHPEKSRGWGFFDAQPDLDPPTMAATPPGALERAAEAGSFDPPDEHWTGPEWDAEAESTASPHYMAPSGPLPQVDYVFDAETPEPPAVPAPDPAPDPAAEPDPAADQLPEPDYLDLDLEPDHLDSEPDHLLEPDYLDPGPEPVAPEPGPVGLEPGPVGLEPGPVGLEPDVSVPRSGHEPVPPVHWDPMADYEPITPTTWAAPAKPAYSRGRRPAFVKAGVGGVALGVIAVIALSLGGNSPDDGPTATAPSPSAPAPAPSGPLVTPRGDLRHTPGQVRIADRQIVVGLSWRDRSDGKAAYYVVGGPLGRTPTTLAEVPAGGTKTEISGVNPAANYCFTVLAILDVDQVAAADPVCTKRTT</sequence>
<evidence type="ECO:0000256" key="5">
    <source>
        <dbReference type="ARBA" id="ARBA00022777"/>
    </source>
</evidence>
<evidence type="ECO:0000256" key="1">
    <source>
        <dbReference type="ARBA" id="ARBA00012513"/>
    </source>
</evidence>
<proteinExistence type="predicted"/>
<name>A0ABR7LZ78_9ACTN</name>
<dbReference type="PANTHER" id="PTHR43289:SF6">
    <property type="entry name" value="SERINE_THREONINE-PROTEIN KINASE NEKL-3"/>
    <property type="match status" value="1"/>
</dbReference>
<feature type="compositionally biased region" description="Low complexity" evidence="7">
    <location>
        <begin position="273"/>
        <end position="295"/>
    </location>
</feature>
<dbReference type="PROSITE" id="PS50011">
    <property type="entry name" value="PROTEIN_KINASE_DOM"/>
    <property type="match status" value="1"/>
</dbReference>
<feature type="compositionally biased region" description="Low complexity" evidence="7">
    <location>
        <begin position="395"/>
        <end position="405"/>
    </location>
</feature>
<evidence type="ECO:0000313" key="10">
    <source>
        <dbReference type="Proteomes" id="UP000805614"/>
    </source>
</evidence>
<dbReference type="PANTHER" id="PTHR43289">
    <property type="entry name" value="MITOGEN-ACTIVATED PROTEIN KINASE KINASE KINASE 20-RELATED"/>
    <property type="match status" value="1"/>
</dbReference>
<evidence type="ECO:0000256" key="4">
    <source>
        <dbReference type="ARBA" id="ARBA00022741"/>
    </source>
</evidence>
<evidence type="ECO:0000256" key="3">
    <source>
        <dbReference type="ARBA" id="ARBA00022679"/>
    </source>
</evidence>
<dbReference type="Proteomes" id="UP000805614">
    <property type="component" value="Unassembled WGS sequence"/>
</dbReference>
<keyword evidence="3" id="KW-0808">Transferase</keyword>
<dbReference type="GO" id="GO:0016301">
    <property type="term" value="F:kinase activity"/>
    <property type="evidence" value="ECO:0007669"/>
    <property type="project" value="UniProtKB-KW"/>
</dbReference>
<keyword evidence="10" id="KW-1185">Reference proteome</keyword>
<keyword evidence="2" id="KW-0723">Serine/threonine-protein kinase</keyword>
<feature type="compositionally biased region" description="Basic and acidic residues" evidence="7">
    <location>
        <begin position="413"/>
        <end position="426"/>
    </location>
</feature>
<evidence type="ECO:0000256" key="2">
    <source>
        <dbReference type="ARBA" id="ARBA00022527"/>
    </source>
</evidence>
<evidence type="ECO:0000256" key="6">
    <source>
        <dbReference type="ARBA" id="ARBA00022840"/>
    </source>
</evidence>
<comment type="caution">
    <text evidence="9">The sequence shown here is derived from an EMBL/GenBank/DDBJ whole genome shotgun (WGS) entry which is preliminary data.</text>
</comment>
<dbReference type="InterPro" id="IPR011009">
    <property type="entry name" value="Kinase-like_dom_sf"/>
</dbReference>
<feature type="compositionally biased region" description="Pro residues" evidence="7">
    <location>
        <begin position="377"/>
        <end position="394"/>
    </location>
</feature>
<feature type="compositionally biased region" description="Pro residues" evidence="7">
    <location>
        <begin position="433"/>
        <end position="442"/>
    </location>
</feature>